<dbReference type="PANTHER" id="PTHR45825:SF11">
    <property type="entry name" value="ALPHA AMYLASE DOMAIN-CONTAINING PROTEIN"/>
    <property type="match status" value="1"/>
</dbReference>
<evidence type="ECO:0000313" key="10">
    <source>
        <dbReference type="EMBL" id="SHE68554.1"/>
    </source>
</evidence>
<feature type="binding site" evidence="7">
    <location>
        <position position="16"/>
    </location>
    <ligand>
        <name>ADP-alpha-D-glucose</name>
        <dbReference type="ChEBI" id="CHEBI:57498"/>
    </ligand>
</feature>
<evidence type="ECO:0000256" key="2">
    <source>
        <dbReference type="ARBA" id="ARBA00002764"/>
    </source>
</evidence>
<feature type="domain" description="Starch synthase catalytic" evidence="9">
    <location>
        <begin position="3"/>
        <end position="238"/>
    </location>
</feature>
<feature type="domain" description="Glycosyl transferase family 1" evidence="8">
    <location>
        <begin position="293"/>
        <end position="445"/>
    </location>
</feature>
<dbReference type="STRING" id="1122155.SAMN02745158_01238"/>
<evidence type="ECO:0000259" key="9">
    <source>
        <dbReference type="Pfam" id="PF08323"/>
    </source>
</evidence>
<dbReference type="InterPro" id="IPR011835">
    <property type="entry name" value="GS/SS"/>
</dbReference>
<dbReference type="HAMAP" id="MF_00484">
    <property type="entry name" value="Glycogen_synth"/>
    <property type="match status" value="1"/>
</dbReference>
<keyword evidence="5 7" id="KW-0808">Transferase</keyword>
<dbReference type="NCBIfam" id="NF001898">
    <property type="entry name" value="PRK00654.1-1"/>
    <property type="match status" value="1"/>
</dbReference>
<dbReference type="EC" id="2.4.1.21" evidence="7"/>
<dbReference type="Pfam" id="PF08323">
    <property type="entry name" value="Glyco_transf_5"/>
    <property type="match status" value="1"/>
</dbReference>
<evidence type="ECO:0000256" key="3">
    <source>
        <dbReference type="ARBA" id="ARBA00010281"/>
    </source>
</evidence>
<gene>
    <name evidence="7" type="primary">glgA</name>
    <name evidence="10" type="ORF">SAMN02745158_01238</name>
</gene>
<keyword evidence="4 7" id="KW-0328">Glycosyltransferase</keyword>
<proteinExistence type="inferred from homology"/>
<dbReference type="NCBIfam" id="NF001899">
    <property type="entry name" value="PRK00654.1-2"/>
    <property type="match status" value="1"/>
</dbReference>
<comment type="function">
    <text evidence="2 7">Synthesizes alpha-1,4-glucan chains using ADP-glucose.</text>
</comment>
<dbReference type="PANTHER" id="PTHR45825">
    <property type="entry name" value="GRANULE-BOUND STARCH SYNTHASE 1, CHLOROPLASTIC/AMYLOPLASTIC"/>
    <property type="match status" value="1"/>
</dbReference>
<dbReference type="InterPro" id="IPR013534">
    <property type="entry name" value="Starch_synth_cat_dom"/>
</dbReference>
<dbReference type="EMBL" id="FQVI01000004">
    <property type="protein sequence ID" value="SHE68554.1"/>
    <property type="molecule type" value="Genomic_DNA"/>
</dbReference>
<dbReference type="Proteomes" id="UP000184245">
    <property type="component" value="Unassembled WGS sequence"/>
</dbReference>
<evidence type="ECO:0000313" key="11">
    <source>
        <dbReference type="Proteomes" id="UP000184245"/>
    </source>
</evidence>
<dbReference type="NCBIfam" id="TIGR02095">
    <property type="entry name" value="glgA"/>
    <property type="match status" value="1"/>
</dbReference>
<evidence type="ECO:0000256" key="1">
    <source>
        <dbReference type="ARBA" id="ARBA00001478"/>
    </source>
</evidence>
<evidence type="ECO:0000256" key="4">
    <source>
        <dbReference type="ARBA" id="ARBA00022676"/>
    </source>
</evidence>
<organism evidence="10 11">
    <name type="scientific">Lactonifactor longoviformis DSM 17459</name>
    <dbReference type="NCBI Taxonomy" id="1122155"/>
    <lineage>
        <taxon>Bacteria</taxon>
        <taxon>Bacillati</taxon>
        <taxon>Bacillota</taxon>
        <taxon>Clostridia</taxon>
        <taxon>Eubacteriales</taxon>
        <taxon>Clostridiaceae</taxon>
        <taxon>Lactonifactor</taxon>
    </lineage>
</organism>
<comment type="pathway">
    <text evidence="7">Glycan biosynthesis; glycogen biosynthesis.</text>
</comment>
<dbReference type="GO" id="GO:0009011">
    <property type="term" value="F:alpha-1,4-glucan glucosyltransferase (ADP-glucose donor) activity"/>
    <property type="evidence" value="ECO:0007669"/>
    <property type="project" value="UniProtKB-UniRule"/>
</dbReference>
<accession>A0A1M4VHN8</accession>
<dbReference type="GO" id="GO:0005978">
    <property type="term" value="P:glycogen biosynthetic process"/>
    <property type="evidence" value="ECO:0007669"/>
    <property type="project" value="UniProtKB-UniRule"/>
</dbReference>
<evidence type="ECO:0000256" key="6">
    <source>
        <dbReference type="ARBA" id="ARBA00023056"/>
    </source>
</evidence>
<evidence type="ECO:0000256" key="5">
    <source>
        <dbReference type="ARBA" id="ARBA00022679"/>
    </source>
</evidence>
<dbReference type="GO" id="GO:0004373">
    <property type="term" value="F:alpha-1,4-glucan glucosyltransferase (UDP-glucose donor) activity"/>
    <property type="evidence" value="ECO:0007669"/>
    <property type="project" value="InterPro"/>
</dbReference>
<keyword evidence="6 7" id="KW-0320">Glycogen biosynthesis</keyword>
<keyword evidence="11" id="KW-1185">Reference proteome</keyword>
<protein>
    <recommendedName>
        <fullName evidence="7">Glycogen synthase</fullName>
        <ecNumber evidence="7">2.4.1.21</ecNumber>
    </recommendedName>
    <alternativeName>
        <fullName evidence="7">Starch [bacterial glycogen] synthase</fullName>
    </alternativeName>
</protein>
<dbReference type="RefSeq" id="WP_072849975.1">
    <property type="nucleotide sequence ID" value="NZ_FQVI01000004.1"/>
</dbReference>
<name>A0A1M4VHN8_9CLOT</name>
<sequence length="481" mass="56157">MKKIMFVASEAVPFIKTGGLADVVGALPKCFDKEYFDVRVIIPKYQCMKEEFKNQLQYVAHFYMDIGYRNEYVGILELEYEGIHFYFIDNEYYFSGYRPYGDIRFDLEKFAFFSKAALSILPVIDFKPDIIHCHDWQTGLIPVYLKDQFQLGDFYREIKSVITIHNLRFQGTWDVKTVREITGLPDYFFTPDKLEAYKDANYLKGGIVFADAITTVSNTYAEEIKTEFYGEKLDGLLRARANSLRGIVNGIDYDEYNPATDPYITKTYDAKTFRKEKVKNKTALQRDLGLETDPKKMMIGVVSRLTDQKGFDLVSYIMDELCQDQVQIVILGTGEEHYENMFRHFAWKYNGKVSANIYYDEAMSHRIYASSDAFLMPSLFEPCGLSQLMSLRYGTLPIVRETGGLKDTVEPYNEFENSGTGFSFKNFNAHEMLATIRYAEKVYYDKKREWNKMVDRAMARDYSWNSSAKQYEEMYNWLIGY</sequence>
<comment type="similarity">
    <text evidence="3 7">Belongs to the glycosyltransferase 1 family. Bacterial/plant glycogen synthase subfamily.</text>
</comment>
<dbReference type="SUPFAM" id="SSF53756">
    <property type="entry name" value="UDP-Glycosyltransferase/glycogen phosphorylase"/>
    <property type="match status" value="1"/>
</dbReference>
<reference evidence="10 11" key="1">
    <citation type="submission" date="2016-11" db="EMBL/GenBank/DDBJ databases">
        <authorList>
            <person name="Jaros S."/>
            <person name="Januszkiewicz K."/>
            <person name="Wedrychowicz H."/>
        </authorList>
    </citation>
    <scope>NUCLEOTIDE SEQUENCE [LARGE SCALE GENOMIC DNA]</scope>
    <source>
        <strain evidence="10 11">DSM 17459</strain>
    </source>
</reference>
<evidence type="ECO:0000256" key="7">
    <source>
        <dbReference type="HAMAP-Rule" id="MF_00484"/>
    </source>
</evidence>
<dbReference type="AlphaFoldDB" id="A0A1M4VHN8"/>
<dbReference type="UniPathway" id="UPA00164"/>
<evidence type="ECO:0000259" key="8">
    <source>
        <dbReference type="Pfam" id="PF00534"/>
    </source>
</evidence>
<dbReference type="CDD" id="cd03791">
    <property type="entry name" value="GT5_Glycogen_synthase_DULL1-like"/>
    <property type="match status" value="1"/>
</dbReference>
<dbReference type="InterPro" id="IPR001296">
    <property type="entry name" value="Glyco_trans_1"/>
</dbReference>
<dbReference type="Pfam" id="PF00534">
    <property type="entry name" value="Glycos_transf_1"/>
    <property type="match status" value="1"/>
</dbReference>
<comment type="catalytic activity">
    <reaction evidence="1 7">
        <text>[(1-&gt;4)-alpha-D-glucosyl](n) + ADP-alpha-D-glucose = [(1-&gt;4)-alpha-D-glucosyl](n+1) + ADP + H(+)</text>
        <dbReference type="Rhea" id="RHEA:18189"/>
        <dbReference type="Rhea" id="RHEA-COMP:9584"/>
        <dbReference type="Rhea" id="RHEA-COMP:9587"/>
        <dbReference type="ChEBI" id="CHEBI:15378"/>
        <dbReference type="ChEBI" id="CHEBI:15444"/>
        <dbReference type="ChEBI" id="CHEBI:57498"/>
        <dbReference type="ChEBI" id="CHEBI:456216"/>
        <dbReference type="EC" id="2.4.1.21"/>
    </reaction>
</comment>
<dbReference type="Gene3D" id="3.40.50.2000">
    <property type="entry name" value="Glycogen Phosphorylase B"/>
    <property type="match status" value="2"/>
</dbReference>
<dbReference type="OrthoDB" id="9808590at2"/>